<evidence type="ECO:0000313" key="9">
    <source>
        <dbReference type="Proteomes" id="UP000224974"/>
    </source>
</evidence>
<reference evidence="7" key="1">
    <citation type="submission" date="2017-09" db="EMBL/GenBank/DDBJ databases">
        <title>FDA dAtabase for Regulatory Grade micrObial Sequences (FDA-ARGOS): Supporting development and validation of Infectious Disease Dx tests.</title>
        <authorList>
            <person name="Minogue T."/>
            <person name="Wolcott M."/>
            <person name="Wasieloski L."/>
            <person name="Aguilar W."/>
            <person name="Moore D."/>
            <person name="Tallon L.J."/>
            <person name="Sadzewicz L."/>
            <person name="Ott S."/>
            <person name="Zhao X."/>
            <person name="Nagaraj S."/>
            <person name="Vavikolanu K."/>
            <person name="Aluvathingal J."/>
            <person name="Nadendla S."/>
            <person name="Sichtig H."/>
        </authorList>
    </citation>
    <scope>NUCLEOTIDE SEQUENCE</scope>
    <source>
        <strain evidence="7">FDAARGOS_387</strain>
    </source>
</reference>
<dbReference type="STRING" id="1111728.GCA_000427805_00760"/>
<dbReference type="Proteomes" id="UP000373449">
    <property type="component" value="Unassembled WGS sequence"/>
</dbReference>
<proteinExistence type="predicted"/>
<organism evidence="7 9">
    <name type="scientific">Budvicia aquatica</name>
    <dbReference type="NCBI Taxonomy" id="82979"/>
    <lineage>
        <taxon>Bacteria</taxon>
        <taxon>Pseudomonadati</taxon>
        <taxon>Pseudomonadota</taxon>
        <taxon>Gammaproteobacteria</taxon>
        <taxon>Enterobacterales</taxon>
        <taxon>Budviciaceae</taxon>
        <taxon>Budvicia</taxon>
    </lineage>
</organism>
<dbReference type="Gene3D" id="2.50.20.10">
    <property type="entry name" value="Lipoprotein localisation LolA/LolB/LppX"/>
    <property type="match status" value="1"/>
</dbReference>
<keyword evidence="4" id="KW-0653">Protein transport</keyword>
<dbReference type="CDD" id="cd16329">
    <property type="entry name" value="LolA_like"/>
    <property type="match status" value="1"/>
</dbReference>
<dbReference type="InterPro" id="IPR052944">
    <property type="entry name" value="Sporulation_related"/>
</dbReference>
<protein>
    <submittedName>
        <fullName evidence="7">Outer membrane lipoprotein-sorting protein</fullName>
    </submittedName>
</protein>
<comment type="subunit">
    <text evidence="1">Monomer.</text>
</comment>
<evidence type="ECO:0000256" key="2">
    <source>
        <dbReference type="ARBA" id="ARBA00022448"/>
    </source>
</evidence>
<accession>A0A2C6DIP7</accession>
<evidence type="ECO:0000256" key="5">
    <source>
        <dbReference type="SAM" id="SignalP"/>
    </source>
</evidence>
<dbReference type="EMBL" id="CAADJA010000002">
    <property type="protein sequence ID" value="VFS47235.1"/>
    <property type="molecule type" value="Genomic_DNA"/>
</dbReference>
<dbReference type="InterPro" id="IPR011220">
    <property type="entry name" value="UCP028205"/>
</dbReference>
<dbReference type="AlphaFoldDB" id="A0A2C6DIP7"/>
<feature type="signal peptide" evidence="5">
    <location>
        <begin position="1"/>
        <end position="25"/>
    </location>
</feature>
<evidence type="ECO:0000313" key="7">
    <source>
        <dbReference type="EMBL" id="PHI29077.1"/>
    </source>
</evidence>
<evidence type="ECO:0000313" key="10">
    <source>
        <dbReference type="Proteomes" id="UP000373449"/>
    </source>
</evidence>
<dbReference type="RefSeq" id="WP_036016826.1">
    <property type="nucleotide sequence ID" value="NZ_BRLG01000029.1"/>
</dbReference>
<evidence type="ECO:0000256" key="1">
    <source>
        <dbReference type="ARBA" id="ARBA00011245"/>
    </source>
</evidence>
<dbReference type="InterPro" id="IPR029046">
    <property type="entry name" value="LolA/LolB/LppX"/>
</dbReference>
<gene>
    <name evidence="7" type="ORF">CRN84_06970</name>
    <name evidence="8" type="ORF">NCTC12282_02170</name>
</gene>
<dbReference type="PIRSF" id="PIRSF028205">
    <property type="entry name" value="UCP028205"/>
    <property type="match status" value="1"/>
</dbReference>
<dbReference type="SUPFAM" id="SSF89392">
    <property type="entry name" value="Prokaryotic lipoproteins and lipoprotein localization factors"/>
    <property type="match status" value="1"/>
</dbReference>
<feature type="domain" description="Uncharacterized protein TP-0789" evidence="6">
    <location>
        <begin position="79"/>
        <end position="254"/>
    </location>
</feature>
<dbReference type="PANTHER" id="PTHR37507">
    <property type="entry name" value="SPORULATION PROTEIN YDCC"/>
    <property type="match status" value="1"/>
</dbReference>
<reference evidence="8 10" key="3">
    <citation type="submission" date="2019-03" db="EMBL/GenBank/DDBJ databases">
        <authorList>
            <consortium name="Pathogen Informatics"/>
        </authorList>
    </citation>
    <scope>NUCLEOTIDE SEQUENCE [LARGE SCALE GENOMIC DNA]</scope>
    <source>
        <strain evidence="8 10">NCTC12282</strain>
    </source>
</reference>
<keyword evidence="7" id="KW-0449">Lipoprotein</keyword>
<name>A0A2C6DIP7_9GAMM</name>
<evidence type="ECO:0000256" key="4">
    <source>
        <dbReference type="ARBA" id="ARBA00022927"/>
    </source>
</evidence>
<evidence type="ECO:0000256" key="3">
    <source>
        <dbReference type="ARBA" id="ARBA00022729"/>
    </source>
</evidence>
<feature type="chain" id="PRO_5044065404" evidence="5">
    <location>
        <begin position="26"/>
        <end position="261"/>
    </location>
</feature>
<evidence type="ECO:0000259" key="6">
    <source>
        <dbReference type="Pfam" id="PF17131"/>
    </source>
</evidence>
<dbReference type="PANTHER" id="PTHR37507:SF2">
    <property type="entry name" value="SPORULATION PROTEIN YDCC"/>
    <property type="match status" value="1"/>
</dbReference>
<dbReference type="EMBL" id="PDDX01000001">
    <property type="protein sequence ID" value="PHI29077.1"/>
    <property type="molecule type" value="Genomic_DNA"/>
</dbReference>
<sequence>MRITLLKSLQLSCLFTSLVALPALADRAQEILKRSDMIRNPQTSFVVNVSLKQYENNQLTDQNRVTTHSRQNKTGQFLTIVHMDEPNNDRGKLLLRNDNILWFYDPKSKASVRMSPRQRLLGNASNGDVITSNFTLDYSATLDGEETITDGDRNSRLAWKLKLSAINEFAPYKQVELWVDKENDRPLKGKFYGNSGKLLKVAWYRNWQPVLGEIHPTEVVIGDGFNPNKITLMQMSQYQAKELPLSWFNKEWLSHFTTQGQ</sequence>
<keyword evidence="3 5" id="KW-0732">Signal</keyword>
<keyword evidence="2" id="KW-0813">Transport</keyword>
<dbReference type="Proteomes" id="UP000224974">
    <property type="component" value="Unassembled WGS sequence"/>
</dbReference>
<dbReference type="OrthoDB" id="368800at2"/>
<dbReference type="Pfam" id="PF17131">
    <property type="entry name" value="LolA_like"/>
    <property type="match status" value="1"/>
</dbReference>
<evidence type="ECO:0000313" key="8">
    <source>
        <dbReference type="EMBL" id="VFS47235.1"/>
    </source>
</evidence>
<dbReference type="InterPro" id="IPR033399">
    <property type="entry name" value="TP_0789-like"/>
</dbReference>
<reference evidence="9" key="2">
    <citation type="submission" date="2017-09" db="EMBL/GenBank/DDBJ databases">
        <title>FDA dAtabase for Regulatory Grade micrObial Sequences (FDA-ARGOS): Supporting development and validation of Infectious Disease Dx tests.</title>
        <authorList>
            <person name="Minogue T."/>
            <person name="Wolcott M."/>
            <person name="Wasieloski L."/>
            <person name="Aguilar W."/>
            <person name="Moore D."/>
            <person name="Tallon L."/>
            <person name="Sadzewicz L."/>
            <person name="Ott S."/>
            <person name="Zhao X."/>
            <person name="Nagaraj S."/>
            <person name="Vavikolanu K."/>
            <person name="Aluvathingal J."/>
            <person name="Nadendla S."/>
            <person name="Sichtig H."/>
        </authorList>
    </citation>
    <scope>NUCLEOTIDE SEQUENCE [LARGE SCALE GENOMIC DNA]</scope>
    <source>
        <strain evidence="9">FDAARGOS_387</strain>
    </source>
</reference>
<dbReference type="GO" id="GO:0015031">
    <property type="term" value="P:protein transport"/>
    <property type="evidence" value="ECO:0007669"/>
    <property type="project" value="UniProtKB-KW"/>
</dbReference>
<keyword evidence="9" id="KW-1185">Reference proteome</keyword>